<evidence type="ECO:0000313" key="1">
    <source>
        <dbReference type="EMBL" id="CAG8513202.1"/>
    </source>
</evidence>
<dbReference type="AlphaFoldDB" id="A0A9N8ZZW8"/>
<comment type="caution">
    <text evidence="1">The sequence shown here is derived from an EMBL/GenBank/DDBJ whole genome shotgun (WGS) entry which is preliminary data.</text>
</comment>
<dbReference type="EMBL" id="CAJVPZ010002451">
    <property type="protein sequence ID" value="CAG8513202.1"/>
    <property type="molecule type" value="Genomic_DNA"/>
</dbReference>
<accession>A0A9N8ZZW8</accession>
<name>A0A9N8ZZW8_9GLOM</name>
<reference evidence="1" key="1">
    <citation type="submission" date="2021-06" db="EMBL/GenBank/DDBJ databases">
        <authorList>
            <person name="Kallberg Y."/>
            <person name="Tangrot J."/>
            <person name="Rosling A."/>
        </authorList>
    </citation>
    <scope>NUCLEOTIDE SEQUENCE</scope>
    <source>
        <strain evidence="1">IN212</strain>
    </source>
</reference>
<gene>
    <name evidence="1" type="ORF">RFULGI_LOCUS2996</name>
</gene>
<protein>
    <submittedName>
        <fullName evidence="1">11126_t:CDS:1</fullName>
    </submittedName>
</protein>
<sequence length="65" mass="7089">MVINLGKRKGVSEFERGISGVGAIEGGERGGGNKYFDKPERLADLELDYTLPNYTSLNTGRQKGQ</sequence>
<dbReference type="Proteomes" id="UP000789396">
    <property type="component" value="Unassembled WGS sequence"/>
</dbReference>
<keyword evidence="2" id="KW-1185">Reference proteome</keyword>
<evidence type="ECO:0000313" key="2">
    <source>
        <dbReference type="Proteomes" id="UP000789396"/>
    </source>
</evidence>
<organism evidence="1 2">
    <name type="scientific">Racocetra fulgida</name>
    <dbReference type="NCBI Taxonomy" id="60492"/>
    <lineage>
        <taxon>Eukaryota</taxon>
        <taxon>Fungi</taxon>
        <taxon>Fungi incertae sedis</taxon>
        <taxon>Mucoromycota</taxon>
        <taxon>Glomeromycotina</taxon>
        <taxon>Glomeromycetes</taxon>
        <taxon>Diversisporales</taxon>
        <taxon>Gigasporaceae</taxon>
        <taxon>Racocetra</taxon>
    </lineage>
</organism>
<proteinExistence type="predicted"/>